<dbReference type="PANTHER" id="PTHR44394">
    <property type="entry name" value="BETA-ALANINE-ACTIVATING ENZYME"/>
    <property type="match status" value="1"/>
</dbReference>
<proteinExistence type="predicted"/>
<dbReference type="PANTHER" id="PTHR44394:SF1">
    <property type="entry name" value="BETA-ALANINE-ACTIVATING ENZYME"/>
    <property type="match status" value="1"/>
</dbReference>
<dbReference type="InterPro" id="IPR052091">
    <property type="entry name" value="Beta-ala_Activ/Resist"/>
</dbReference>
<evidence type="ECO:0000313" key="1">
    <source>
        <dbReference type="EMBL" id="URD75722.1"/>
    </source>
</evidence>
<sequence length="212" mass="23514">MGENVIDKVVNGVFDVMLRGSIRWEVKLEGCVECSAAITGDFSQVKMQPIVDKTRNLIWCGSQGVICCMVDGHVLALSPEGAVVWKAVVGGPIFAGACISSVLTDQVWLYQPQILLTELHLCVLALIRWYGHDLIQKRLTRIISTLVWFTLAQRRCTTCRRLTVTAVPPPAAVLPPMPSGVGRYYRPKLGGTIAQHSTARRFHRLEAKWALF</sequence>
<dbReference type="Gene3D" id="2.130.10.10">
    <property type="entry name" value="YVTN repeat-like/Quinoprotein amine dehydrogenase"/>
    <property type="match status" value="1"/>
</dbReference>
<dbReference type="GO" id="GO:0043041">
    <property type="term" value="P:amino acid activation for nonribosomal peptide biosynthetic process"/>
    <property type="evidence" value="ECO:0007669"/>
    <property type="project" value="TreeGrafter"/>
</dbReference>
<reference evidence="1" key="1">
    <citation type="submission" date="2022-05" db="EMBL/GenBank/DDBJ databases">
        <title>The Musa troglodytarum L. genome provides insights into the mechanism of non-climacteric behaviour and enrichment of carotenoids.</title>
        <authorList>
            <person name="Wang J."/>
        </authorList>
    </citation>
    <scope>NUCLEOTIDE SEQUENCE</scope>
    <source>
        <tissue evidence="1">Leaf</tissue>
    </source>
</reference>
<dbReference type="InterPro" id="IPR015943">
    <property type="entry name" value="WD40/YVTN_repeat-like_dom_sf"/>
</dbReference>
<keyword evidence="2" id="KW-1185">Reference proteome</keyword>
<accession>A0A9E7JCQ1</accession>
<organism evidence="1 2">
    <name type="scientific">Musa troglodytarum</name>
    <name type="common">fe'i banana</name>
    <dbReference type="NCBI Taxonomy" id="320322"/>
    <lineage>
        <taxon>Eukaryota</taxon>
        <taxon>Viridiplantae</taxon>
        <taxon>Streptophyta</taxon>
        <taxon>Embryophyta</taxon>
        <taxon>Tracheophyta</taxon>
        <taxon>Spermatophyta</taxon>
        <taxon>Magnoliopsida</taxon>
        <taxon>Liliopsida</taxon>
        <taxon>Zingiberales</taxon>
        <taxon>Musaceae</taxon>
        <taxon>Musa</taxon>
    </lineage>
</organism>
<name>A0A9E7JCQ1_9LILI</name>
<gene>
    <name evidence="1" type="ORF">MUK42_34093</name>
</gene>
<dbReference type="OrthoDB" id="408177at2759"/>
<dbReference type="AlphaFoldDB" id="A0A9E7JCQ1"/>
<protein>
    <submittedName>
        <fullName evidence="1">PQQ</fullName>
    </submittedName>
</protein>
<dbReference type="EMBL" id="CP097502">
    <property type="protein sequence ID" value="URD75722.1"/>
    <property type="molecule type" value="Genomic_DNA"/>
</dbReference>
<evidence type="ECO:0000313" key="2">
    <source>
        <dbReference type="Proteomes" id="UP001055439"/>
    </source>
</evidence>
<dbReference type="Proteomes" id="UP001055439">
    <property type="component" value="Chromosome 1"/>
</dbReference>